<gene>
    <name evidence="6" type="ORF">C6569_17225</name>
</gene>
<feature type="transmembrane region" description="Helical" evidence="4">
    <location>
        <begin position="7"/>
        <end position="30"/>
    </location>
</feature>
<dbReference type="SUPFAM" id="SSF69593">
    <property type="entry name" value="Glycerol-3-phosphate (1)-acyltransferase"/>
    <property type="match status" value="1"/>
</dbReference>
<sequence length="244" mass="27362">MLHLRSLLFNVFFYLWTALLVLILVPTLLWPNDRPILAIGDLWGRGNLWALRVICGMTVEWRGMEKIPDGPILVAAKHQSAWETFAFFVPFPRPAYIYKRELAYVPLFGWLIWKARQIPVDRGRKAEALASITAGAKKAAAIGRQVMIFPEGTRRPVGAPPDYKFGVAHLYRTLGLPCQPVALNSGMFWSRKSFTRRPGTVLVEFLDPIPPGLPPADFAARLEAEIEGATNRLIAESRARGEGE</sequence>
<evidence type="ECO:0000256" key="3">
    <source>
        <dbReference type="ARBA" id="ARBA00023315"/>
    </source>
</evidence>
<keyword evidence="4" id="KW-0812">Transmembrane</keyword>
<organism evidence="6 7">
    <name type="scientific">Phreatobacter cathodiphilus</name>
    <dbReference type="NCBI Taxonomy" id="1868589"/>
    <lineage>
        <taxon>Bacteria</taxon>
        <taxon>Pseudomonadati</taxon>
        <taxon>Pseudomonadota</taxon>
        <taxon>Alphaproteobacteria</taxon>
        <taxon>Hyphomicrobiales</taxon>
        <taxon>Phreatobacteraceae</taxon>
        <taxon>Phreatobacter</taxon>
    </lineage>
</organism>
<evidence type="ECO:0000256" key="4">
    <source>
        <dbReference type="SAM" id="Phobius"/>
    </source>
</evidence>
<dbReference type="GO" id="GO:0003841">
    <property type="term" value="F:1-acylglycerol-3-phosphate O-acyltransferase activity"/>
    <property type="evidence" value="ECO:0007669"/>
    <property type="project" value="TreeGrafter"/>
</dbReference>
<dbReference type="KEGG" id="phr:C6569_17225"/>
<keyword evidence="4" id="KW-0472">Membrane</keyword>
<evidence type="ECO:0000313" key="7">
    <source>
        <dbReference type="Proteomes" id="UP000237889"/>
    </source>
</evidence>
<keyword evidence="2 6" id="KW-0808">Transferase</keyword>
<keyword evidence="3 6" id="KW-0012">Acyltransferase</keyword>
<dbReference type="PANTHER" id="PTHR10434">
    <property type="entry name" value="1-ACYL-SN-GLYCEROL-3-PHOSPHATE ACYLTRANSFERASE"/>
    <property type="match status" value="1"/>
</dbReference>
<dbReference type="EMBL" id="CP027668">
    <property type="protein sequence ID" value="AVO46661.1"/>
    <property type="molecule type" value="Genomic_DNA"/>
</dbReference>
<keyword evidence="4" id="KW-1133">Transmembrane helix</keyword>
<accession>A0A2S0NFF2</accession>
<proteinExistence type="predicted"/>
<evidence type="ECO:0000256" key="1">
    <source>
        <dbReference type="ARBA" id="ARBA00005189"/>
    </source>
</evidence>
<evidence type="ECO:0000256" key="2">
    <source>
        <dbReference type="ARBA" id="ARBA00022679"/>
    </source>
</evidence>
<keyword evidence="7" id="KW-1185">Reference proteome</keyword>
<dbReference type="AlphaFoldDB" id="A0A2S0NFF2"/>
<dbReference type="SMART" id="SM00563">
    <property type="entry name" value="PlsC"/>
    <property type="match status" value="1"/>
</dbReference>
<dbReference type="Pfam" id="PF01553">
    <property type="entry name" value="Acyltransferase"/>
    <property type="match status" value="1"/>
</dbReference>
<evidence type="ECO:0000259" key="5">
    <source>
        <dbReference type="SMART" id="SM00563"/>
    </source>
</evidence>
<dbReference type="CDD" id="cd07989">
    <property type="entry name" value="LPLAT_AGPAT-like"/>
    <property type="match status" value="1"/>
</dbReference>
<protein>
    <submittedName>
        <fullName evidence="6">1-acyl-sn-glycerol-3-phosphate acyltransferase</fullName>
    </submittedName>
</protein>
<dbReference type="RefSeq" id="WP_106750031.1">
    <property type="nucleotide sequence ID" value="NZ_CP027668.1"/>
</dbReference>
<dbReference type="PANTHER" id="PTHR10434:SF40">
    <property type="entry name" value="1-ACYL-SN-GLYCEROL-3-PHOSPHATE ACYLTRANSFERASE"/>
    <property type="match status" value="1"/>
</dbReference>
<feature type="domain" description="Phospholipid/glycerol acyltransferase" evidence="5">
    <location>
        <begin position="72"/>
        <end position="186"/>
    </location>
</feature>
<dbReference type="OrthoDB" id="5290997at2"/>
<evidence type="ECO:0000313" key="6">
    <source>
        <dbReference type="EMBL" id="AVO46661.1"/>
    </source>
</evidence>
<dbReference type="Proteomes" id="UP000237889">
    <property type="component" value="Chromosome"/>
</dbReference>
<dbReference type="GO" id="GO:0006654">
    <property type="term" value="P:phosphatidic acid biosynthetic process"/>
    <property type="evidence" value="ECO:0007669"/>
    <property type="project" value="TreeGrafter"/>
</dbReference>
<comment type="pathway">
    <text evidence="1">Lipid metabolism.</text>
</comment>
<reference evidence="6 7" key="1">
    <citation type="submission" date="2018-03" db="EMBL/GenBank/DDBJ databases">
        <title>Genome sequencing of Phreatobacter sp.</title>
        <authorList>
            <person name="Kim S.-J."/>
            <person name="Heo J."/>
            <person name="Kwon S.-W."/>
        </authorList>
    </citation>
    <scope>NUCLEOTIDE SEQUENCE [LARGE SCALE GENOMIC DNA]</scope>
    <source>
        <strain evidence="6 7">S-12</strain>
    </source>
</reference>
<name>A0A2S0NFF2_9HYPH</name>
<dbReference type="InterPro" id="IPR002123">
    <property type="entry name" value="Plipid/glycerol_acylTrfase"/>
</dbReference>